<sequence length="281" mass="31460">MLYRDILGGQVELRNPREHLSALFAGSLTTVSGLVVCLDADYHWWIKLLGWMVSCDLFADAKHAELRKESRFPSKAGQSDYCPPPDHTTNSAQPKHTSVPLSSLFLNTLHDEFPVLSLDCVPYRHLESYIRHLQAALAPGAFLVLGLTSRPANASFWSPSTILTAVPFFPRCFLNDRDQQHSPAQRTTTPLFTSILSVLQLLTTGPNMLTVEVARNVSREYAHFLHGSVDRLENDPYTRAAFVRQWGMQAWAEERLCTAWEAGLLDAGLLEGWAIVVCKPE</sequence>
<evidence type="ECO:0000256" key="1">
    <source>
        <dbReference type="SAM" id="MobiDB-lite"/>
    </source>
</evidence>
<proteinExistence type="predicted"/>
<evidence type="ECO:0000313" key="2">
    <source>
        <dbReference type="EMBL" id="TBU35611.1"/>
    </source>
</evidence>
<dbReference type="Proteomes" id="UP000292957">
    <property type="component" value="Unassembled WGS sequence"/>
</dbReference>
<dbReference type="EMBL" id="ML143386">
    <property type="protein sequence ID" value="TBU35611.1"/>
    <property type="molecule type" value="Genomic_DNA"/>
</dbReference>
<protein>
    <submittedName>
        <fullName evidence="2">Uncharacterized protein</fullName>
    </submittedName>
</protein>
<dbReference type="OrthoDB" id="3059868at2759"/>
<reference evidence="2" key="1">
    <citation type="submission" date="2019-01" db="EMBL/GenBank/DDBJ databases">
        <title>Draft genome sequences of three monokaryotic isolates of the white-rot basidiomycete fungus Dichomitus squalens.</title>
        <authorList>
            <consortium name="DOE Joint Genome Institute"/>
            <person name="Lopez S.C."/>
            <person name="Andreopoulos B."/>
            <person name="Pangilinan J."/>
            <person name="Lipzen A."/>
            <person name="Riley R."/>
            <person name="Ahrendt S."/>
            <person name="Ng V."/>
            <person name="Barry K."/>
            <person name="Daum C."/>
            <person name="Grigoriev I.V."/>
            <person name="Hilden K.S."/>
            <person name="Makela M.R."/>
            <person name="de Vries R.P."/>
        </authorList>
    </citation>
    <scope>NUCLEOTIDE SEQUENCE [LARGE SCALE GENOMIC DNA]</scope>
    <source>
        <strain evidence="2">OM18370.1</strain>
    </source>
</reference>
<name>A0A4Q9N8K5_9APHY</name>
<feature type="region of interest" description="Disordered" evidence="1">
    <location>
        <begin position="70"/>
        <end position="95"/>
    </location>
</feature>
<gene>
    <name evidence="2" type="ORF">BD311DRAFT_813395</name>
</gene>
<dbReference type="AlphaFoldDB" id="A0A4Q9N8K5"/>
<accession>A0A4Q9N8K5</accession>
<organism evidence="2">
    <name type="scientific">Dichomitus squalens</name>
    <dbReference type="NCBI Taxonomy" id="114155"/>
    <lineage>
        <taxon>Eukaryota</taxon>
        <taxon>Fungi</taxon>
        <taxon>Dikarya</taxon>
        <taxon>Basidiomycota</taxon>
        <taxon>Agaricomycotina</taxon>
        <taxon>Agaricomycetes</taxon>
        <taxon>Polyporales</taxon>
        <taxon>Polyporaceae</taxon>
        <taxon>Dichomitus</taxon>
    </lineage>
</organism>